<proteinExistence type="predicted"/>
<reference evidence="3" key="1">
    <citation type="journal article" date="2019" name="Int. J. Syst. Evol. Microbiol.">
        <title>The Global Catalogue of Microorganisms (GCM) 10K type strain sequencing project: providing services to taxonomists for standard genome sequencing and annotation.</title>
        <authorList>
            <consortium name="The Broad Institute Genomics Platform"/>
            <consortium name="The Broad Institute Genome Sequencing Center for Infectious Disease"/>
            <person name="Wu L."/>
            <person name="Ma J."/>
        </authorList>
    </citation>
    <scope>NUCLEOTIDE SEQUENCE [LARGE SCALE GENOMIC DNA]</scope>
    <source>
        <strain evidence="3">CCUG 53762</strain>
    </source>
</reference>
<dbReference type="Pfam" id="PF13472">
    <property type="entry name" value="Lipase_GDSL_2"/>
    <property type="match status" value="1"/>
</dbReference>
<name>A0ABW4IF97_9SPHI</name>
<dbReference type="RefSeq" id="WP_379663794.1">
    <property type="nucleotide sequence ID" value="NZ_JBHUDG010000047.1"/>
</dbReference>
<dbReference type="InterPro" id="IPR013830">
    <property type="entry name" value="SGNH_hydro"/>
</dbReference>
<accession>A0ABW4IF97</accession>
<evidence type="ECO:0000259" key="1">
    <source>
        <dbReference type="Pfam" id="PF13472"/>
    </source>
</evidence>
<dbReference type="Proteomes" id="UP001597118">
    <property type="component" value="Unassembled WGS sequence"/>
</dbReference>
<dbReference type="PANTHER" id="PTHR30383">
    <property type="entry name" value="THIOESTERASE 1/PROTEASE 1/LYSOPHOSPHOLIPASE L1"/>
    <property type="match status" value="1"/>
</dbReference>
<evidence type="ECO:0000313" key="2">
    <source>
        <dbReference type="EMBL" id="MFD1631426.1"/>
    </source>
</evidence>
<dbReference type="SUPFAM" id="SSF52266">
    <property type="entry name" value="SGNH hydrolase"/>
    <property type="match status" value="1"/>
</dbReference>
<keyword evidence="3" id="KW-1185">Reference proteome</keyword>
<sequence>MINKKNTFIFLGIILLNTCLAYGQNLKWDSLSRPASYDIRREYFKKYSTSESDIVFLGNSITAGIDWNELLNNSDAKNRGISGDYTYGLLERLFEISKGRPAKIFILIGVNDIAKNIPDGVIINNIERIVKELKSETPKTKIYLQTVLPVNNTYTKFAKSHFNKDEHIAAVNLGIKAVAKRQKVELIDLHPHFLDQKDRLNSLYTYDGLHLSARGYELWKSILQPYLN</sequence>
<dbReference type="PANTHER" id="PTHR30383:SF5">
    <property type="entry name" value="SGNH HYDROLASE-TYPE ESTERASE DOMAIN-CONTAINING PROTEIN"/>
    <property type="match status" value="1"/>
</dbReference>
<dbReference type="InterPro" id="IPR051532">
    <property type="entry name" value="Ester_Hydrolysis_Enzymes"/>
</dbReference>
<organism evidence="2 3">
    <name type="scientific">Pseudopedobacter beijingensis</name>
    <dbReference type="NCBI Taxonomy" id="1207056"/>
    <lineage>
        <taxon>Bacteria</taxon>
        <taxon>Pseudomonadati</taxon>
        <taxon>Bacteroidota</taxon>
        <taxon>Sphingobacteriia</taxon>
        <taxon>Sphingobacteriales</taxon>
        <taxon>Sphingobacteriaceae</taxon>
        <taxon>Pseudopedobacter</taxon>
    </lineage>
</organism>
<dbReference type="Gene3D" id="3.40.50.1110">
    <property type="entry name" value="SGNH hydrolase"/>
    <property type="match status" value="1"/>
</dbReference>
<evidence type="ECO:0000313" key="3">
    <source>
        <dbReference type="Proteomes" id="UP001597118"/>
    </source>
</evidence>
<dbReference type="InterPro" id="IPR036514">
    <property type="entry name" value="SGNH_hydro_sf"/>
</dbReference>
<dbReference type="EMBL" id="JBHUDG010000047">
    <property type="protein sequence ID" value="MFD1631426.1"/>
    <property type="molecule type" value="Genomic_DNA"/>
</dbReference>
<protein>
    <submittedName>
        <fullName evidence="2">GDSL-type esterase/lipase family protein</fullName>
    </submittedName>
</protein>
<gene>
    <name evidence="2" type="ORF">ACFSAH_16250</name>
</gene>
<comment type="caution">
    <text evidence="2">The sequence shown here is derived from an EMBL/GenBank/DDBJ whole genome shotgun (WGS) entry which is preliminary data.</text>
</comment>
<feature type="domain" description="SGNH hydrolase-type esterase" evidence="1">
    <location>
        <begin position="56"/>
        <end position="218"/>
    </location>
</feature>